<evidence type="ECO:0000259" key="1">
    <source>
        <dbReference type="Pfam" id="PF08241"/>
    </source>
</evidence>
<dbReference type="InterPro" id="IPR029063">
    <property type="entry name" value="SAM-dependent_MTases_sf"/>
</dbReference>
<sequence length="256" mass="30647">MDWLIKFIINKVPRPQLIFWSNFFRPLLDFYYRGNKFCDPINNKSYRKFLPYGYKNQRQNALSPGTLSLERHRLLWLYLKNKTEFFNAKIKVLHIAPEQAFYKIFKSIKNENYITFDLSSPLADIKGDICKMPFEDNFFDFIICNHVLEHIDDDKKAMQELYRVLNKNGTAILQVPIDLNIKRTFEDPGIKDKNERIKKFGQYDHVRVYGLDYFDRLKKVGFHVEKNNYANEFRDEEIKKYGIVKNEIIPSCKKSV</sequence>
<proteinExistence type="predicted"/>
<dbReference type="EMBL" id="UINC01011167">
    <property type="protein sequence ID" value="SVA49409.1"/>
    <property type="molecule type" value="Genomic_DNA"/>
</dbReference>
<dbReference type="Gene3D" id="3.40.50.150">
    <property type="entry name" value="Vaccinia Virus protein VP39"/>
    <property type="match status" value="1"/>
</dbReference>
<dbReference type="SUPFAM" id="SSF53335">
    <property type="entry name" value="S-adenosyl-L-methionine-dependent methyltransferases"/>
    <property type="match status" value="1"/>
</dbReference>
<dbReference type="InterPro" id="IPR013216">
    <property type="entry name" value="Methyltransf_11"/>
</dbReference>
<feature type="domain" description="Methyltransferase type 11" evidence="1">
    <location>
        <begin position="125"/>
        <end position="172"/>
    </location>
</feature>
<protein>
    <recommendedName>
        <fullName evidence="1">Methyltransferase type 11 domain-containing protein</fullName>
    </recommendedName>
</protein>
<dbReference type="Pfam" id="PF08241">
    <property type="entry name" value="Methyltransf_11"/>
    <property type="match status" value="1"/>
</dbReference>
<gene>
    <name evidence="2" type="ORF">METZ01_LOCUS102263</name>
</gene>
<dbReference type="CDD" id="cd02440">
    <property type="entry name" value="AdoMet_MTases"/>
    <property type="match status" value="1"/>
</dbReference>
<evidence type="ECO:0000313" key="2">
    <source>
        <dbReference type="EMBL" id="SVA49409.1"/>
    </source>
</evidence>
<dbReference type="AlphaFoldDB" id="A0A381WA28"/>
<organism evidence="2">
    <name type="scientific">marine metagenome</name>
    <dbReference type="NCBI Taxonomy" id="408172"/>
    <lineage>
        <taxon>unclassified sequences</taxon>
        <taxon>metagenomes</taxon>
        <taxon>ecological metagenomes</taxon>
    </lineage>
</organism>
<name>A0A381WA28_9ZZZZ</name>
<reference evidence="2" key="1">
    <citation type="submission" date="2018-05" db="EMBL/GenBank/DDBJ databases">
        <authorList>
            <person name="Lanie J.A."/>
            <person name="Ng W.-L."/>
            <person name="Kazmierczak K.M."/>
            <person name="Andrzejewski T.M."/>
            <person name="Davidsen T.M."/>
            <person name="Wayne K.J."/>
            <person name="Tettelin H."/>
            <person name="Glass J.I."/>
            <person name="Rusch D."/>
            <person name="Podicherti R."/>
            <person name="Tsui H.-C.T."/>
            <person name="Winkler M.E."/>
        </authorList>
    </citation>
    <scope>NUCLEOTIDE SEQUENCE</scope>
</reference>
<accession>A0A381WA28</accession>
<dbReference type="GO" id="GO:0008757">
    <property type="term" value="F:S-adenosylmethionine-dependent methyltransferase activity"/>
    <property type="evidence" value="ECO:0007669"/>
    <property type="project" value="InterPro"/>
</dbReference>